<evidence type="ECO:0000313" key="3">
    <source>
        <dbReference type="Proteomes" id="UP000289323"/>
    </source>
</evidence>
<accession>A0A446BDM7</accession>
<dbReference type="Proteomes" id="UP000289323">
    <property type="component" value="Unassembled WGS sequence"/>
</dbReference>
<feature type="region of interest" description="Disordered" evidence="1">
    <location>
        <begin position="352"/>
        <end position="383"/>
    </location>
</feature>
<evidence type="ECO:0000313" key="2">
    <source>
        <dbReference type="EMBL" id="SPQ20602.1"/>
    </source>
</evidence>
<protein>
    <submittedName>
        <fullName evidence="2">5894d1f2-6c9a-43a2-97c0-b632c87fc041</fullName>
    </submittedName>
</protein>
<feature type="compositionally biased region" description="Acidic residues" evidence="1">
    <location>
        <begin position="368"/>
        <end position="383"/>
    </location>
</feature>
<feature type="compositionally biased region" description="Basic and acidic residues" evidence="1">
    <location>
        <begin position="354"/>
        <end position="367"/>
    </location>
</feature>
<organism evidence="2 3">
    <name type="scientific">Thermothielavioides terrestris</name>
    <dbReference type="NCBI Taxonomy" id="2587410"/>
    <lineage>
        <taxon>Eukaryota</taxon>
        <taxon>Fungi</taxon>
        <taxon>Dikarya</taxon>
        <taxon>Ascomycota</taxon>
        <taxon>Pezizomycotina</taxon>
        <taxon>Sordariomycetes</taxon>
        <taxon>Sordariomycetidae</taxon>
        <taxon>Sordariales</taxon>
        <taxon>Chaetomiaceae</taxon>
        <taxon>Thermothielavioides</taxon>
    </lineage>
</organism>
<evidence type="ECO:0000256" key="1">
    <source>
        <dbReference type="SAM" id="MobiDB-lite"/>
    </source>
</evidence>
<name>A0A446BDM7_9PEZI</name>
<proteinExistence type="predicted"/>
<gene>
    <name evidence="2" type="ORF">TT172_LOCUS3021</name>
</gene>
<dbReference type="AlphaFoldDB" id="A0A446BDM7"/>
<reference evidence="2 3" key="1">
    <citation type="submission" date="2018-04" db="EMBL/GenBank/DDBJ databases">
        <authorList>
            <person name="Huttner S."/>
            <person name="Dainat J."/>
        </authorList>
    </citation>
    <scope>NUCLEOTIDE SEQUENCE [LARGE SCALE GENOMIC DNA]</scope>
</reference>
<dbReference type="EMBL" id="OUUZ01000005">
    <property type="protein sequence ID" value="SPQ20602.1"/>
    <property type="molecule type" value="Genomic_DNA"/>
</dbReference>
<sequence length="383" mass="43486">MDPEPIPHLPAEIWIMILEHLPPSFYQQDIRRLTLSKRWYSLAFPTFYPRIEYTPRVISRLVHRKTQSLDRTRAQLRKSLRCVNIVIEGTGGVGQPNQPGGGGGDPDLACFNTPSNLARFCLMLLEFQELKALRFTARWQNREWRADPLQARYLCITSLKPYLSLLTNLTSLDLDLCGTDIAPDLGLPVHFCPHLRPLLSRLTSLRLRLRSICHLALWPLDGQPVTLAQLSLSLYLGRVSDYNPKLNASRSCSSPGWIAPLDEMRSSMKALVKVMAEPRRAEMVHLAPSGEVHVWDASTEVCVRDWSERPRTFHWDFGLDPKRPCFSEGADEWPWDGEGDADFPYTIYGPGGFLDHDGSDGSDRPDEVEPVDEYFDFDEPGAV</sequence>